<dbReference type="PANTHER" id="PTHR30582">
    <property type="entry name" value="L,D-TRANSPEPTIDASE"/>
    <property type="match status" value="1"/>
</dbReference>
<evidence type="ECO:0000313" key="13">
    <source>
        <dbReference type="Proteomes" id="UP000320314"/>
    </source>
</evidence>
<dbReference type="InterPro" id="IPR050979">
    <property type="entry name" value="LD-transpeptidase"/>
</dbReference>
<dbReference type="OrthoDB" id="8478453at2"/>
<reference evidence="12 13" key="1">
    <citation type="submission" date="2019-06" db="EMBL/GenBank/DDBJ databases">
        <authorList>
            <person name="Li M."/>
        </authorList>
    </citation>
    <scope>NUCLEOTIDE SEQUENCE [LARGE SCALE GENOMIC DNA]</scope>
    <source>
        <strain evidence="12 13">BGMRC6574</strain>
    </source>
</reference>
<keyword evidence="4" id="KW-0808">Transferase</keyword>
<dbReference type="PROSITE" id="PS51318">
    <property type="entry name" value="TAT"/>
    <property type="match status" value="1"/>
</dbReference>
<dbReference type="PROSITE" id="PS52029">
    <property type="entry name" value="LD_TPASE"/>
    <property type="match status" value="1"/>
</dbReference>
<evidence type="ECO:0000256" key="3">
    <source>
        <dbReference type="ARBA" id="ARBA00022676"/>
    </source>
</evidence>
<evidence type="ECO:0000256" key="9">
    <source>
        <dbReference type="PROSITE-ProRule" id="PRU01373"/>
    </source>
</evidence>
<dbReference type="EMBL" id="VHLH01000020">
    <property type="protein sequence ID" value="TPW27610.1"/>
    <property type="molecule type" value="Genomic_DNA"/>
</dbReference>
<dbReference type="Gene3D" id="2.40.440.10">
    <property type="entry name" value="L,D-transpeptidase catalytic domain-like"/>
    <property type="match status" value="1"/>
</dbReference>
<gene>
    <name evidence="12" type="ORF">FJU11_11395</name>
</gene>
<dbReference type="SUPFAM" id="SSF141523">
    <property type="entry name" value="L,D-transpeptidase catalytic domain-like"/>
    <property type="match status" value="1"/>
</dbReference>
<evidence type="ECO:0000256" key="10">
    <source>
        <dbReference type="SAM" id="SignalP"/>
    </source>
</evidence>
<feature type="chain" id="PRO_5021466677" evidence="10">
    <location>
        <begin position="18"/>
        <end position="234"/>
    </location>
</feature>
<dbReference type="GO" id="GO:0018104">
    <property type="term" value="P:peptidoglycan-protein cross-linking"/>
    <property type="evidence" value="ECO:0007669"/>
    <property type="project" value="TreeGrafter"/>
</dbReference>
<evidence type="ECO:0000256" key="2">
    <source>
        <dbReference type="ARBA" id="ARBA00005992"/>
    </source>
</evidence>
<protein>
    <submittedName>
        <fullName evidence="12">L,D-transpeptidase</fullName>
    </submittedName>
</protein>
<dbReference type="InterPro" id="IPR005490">
    <property type="entry name" value="LD_TPept_cat_dom"/>
</dbReference>
<dbReference type="CDD" id="cd16913">
    <property type="entry name" value="YkuD_like"/>
    <property type="match status" value="1"/>
</dbReference>
<evidence type="ECO:0000259" key="11">
    <source>
        <dbReference type="PROSITE" id="PS52029"/>
    </source>
</evidence>
<evidence type="ECO:0000256" key="4">
    <source>
        <dbReference type="ARBA" id="ARBA00022679"/>
    </source>
</evidence>
<feature type="active site" description="Proton donor/acceptor" evidence="9">
    <location>
        <position position="194"/>
    </location>
</feature>
<dbReference type="InterPro" id="IPR038063">
    <property type="entry name" value="Transpep_catalytic_dom"/>
</dbReference>
<evidence type="ECO:0000256" key="8">
    <source>
        <dbReference type="ARBA" id="ARBA00023316"/>
    </source>
</evidence>
<evidence type="ECO:0000313" key="12">
    <source>
        <dbReference type="EMBL" id="TPW27610.1"/>
    </source>
</evidence>
<dbReference type="FunFam" id="2.40.440.10:FF:000002">
    <property type="entry name" value="L,D-transpeptidase ErfK/SrfK"/>
    <property type="match status" value="1"/>
</dbReference>
<sequence length="234" mass="25245">MALTRRGFLAAGGAAAAAGLAGCASSTTQRFTAETAPTAFYDDPGPDLPPGDTSYAEVYGSMTDDGYVIPAVPYHQIDPQFWRQIVEDPTGEDPGTIVVDPNEKLLYHVHGDGTATRYGVGVGRAGFGWSGRGQIQAKKHWPTWTPPSEMIDRQPELAKYSAKNGGMDPGLMNPLGARAMYIFQDGHDTLYRVHGSPEWNSIGKAVSSGCIRMMNQDVIHLYSHVQVHSPILVV</sequence>
<keyword evidence="7 9" id="KW-0573">Peptidoglycan synthesis</keyword>
<proteinExistence type="inferred from homology"/>
<dbReference type="InterPro" id="IPR006311">
    <property type="entry name" value="TAT_signal"/>
</dbReference>
<evidence type="ECO:0000256" key="7">
    <source>
        <dbReference type="ARBA" id="ARBA00022984"/>
    </source>
</evidence>
<comment type="caution">
    <text evidence="12">The sequence shown here is derived from an EMBL/GenBank/DDBJ whole genome shotgun (WGS) entry which is preliminary data.</text>
</comment>
<dbReference type="GO" id="GO:0071555">
    <property type="term" value="P:cell wall organization"/>
    <property type="evidence" value="ECO:0007669"/>
    <property type="project" value="UniProtKB-UniRule"/>
</dbReference>
<feature type="signal peptide" evidence="10">
    <location>
        <begin position="1"/>
        <end position="17"/>
    </location>
</feature>
<comment type="similarity">
    <text evidence="2">Belongs to the YkuD family.</text>
</comment>
<dbReference type="PANTHER" id="PTHR30582:SF24">
    <property type="entry name" value="L,D-TRANSPEPTIDASE ERFK_SRFK-RELATED"/>
    <property type="match status" value="1"/>
</dbReference>
<accession>A0A506U1I1</accession>
<keyword evidence="10" id="KW-0732">Signal</keyword>
<keyword evidence="6 9" id="KW-0133">Cell shape</keyword>
<evidence type="ECO:0000256" key="6">
    <source>
        <dbReference type="ARBA" id="ARBA00022960"/>
    </source>
</evidence>
<dbReference type="GO" id="GO:0071972">
    <property type="term" value="F:peptidoglycan L,D-transpeptidase activity"/>
    <property type="evidence" value="ECO:0007669"/>
    <property type="project" value="TreeGrafter"/>
</dbReference>
<keyword evidence="5" id="KW-0378">Hydrolase</keyword>
<organism evidence="12 13">
    <name type="scientific">Pararhizobium mangrovi</name>
    <dbReference type="NCBI Taxonomy" id="2590452"/>
    <lineage>
        <taxon>Bacteria</taxon>
        <taxon>Pseudomonadati</taxon>
        <taxon>Pseudomonadota</taxon>
        <taxon>Alphaproteobacteria</taxon>
        <taxon>Hyphomicrobiales</taxon>
        <taxon>Rhizobiaceae</taxon>
        <taxon>Rhizobium/Agrobacterium group</taxon>
        <taxon>Pararhizobium</taxon>
    </lineage>
</organism>
<comment type="pathway">
    <text evidence="1 9">Cell wall biogenesis; peptidoglycan biosynthesis.</text>
</comment>
<dbReference type="UniPathway" id="UPA00219"/>
<dbReference type="Proteomes" id="UP000320314">
    <property type="component" value="Unassembled WGS sequence"/>
</dbReference>
<dbReference type="PROSITE" id="PS51257">
    <property type="entry name" value="PROKAR_LIPOPROTEIN"/>
    <property type="match status" value="1"/>
</dbReference>
<dbReference type="GO" id="GO:0005576">
    <property type="term" value="C:extracellular region"/>
    <property type="evidence" value="ECO:0007669"/>
    <property type="project" value="TreeGrafter"/>
</dbReference>
<keyword evidence="3" id="KW-0328">Glycosyltransferase</keyword>
<feature type="active site" description="Nucleophile" evidence="9">
    <location>
        <position position="210"/>
    </location>
</feature>
<dbReference type="GO" id="GO:0008360">
    <property type="term" value="P:regulation of cell shape"/>
    <property type="evidence" value="ECO:0007669"/>
    <property type="project" value="UniProtKB-UniRule"/>
</dbReference>
<keyword evidence="13" id="KW-1185">Reference proteome</keyword>
<keyword evidence="8 9" id="KW-0961">Cell wall biogenesis/degradation</keyword>
<evidence type="ECO:0000256" key="5">
    <source>
        <dbReference type="ARBA" id="ARBA00022801"/>
    </source>
</evidence>
<dbReference type="AlphaFoldDB" id="A0A506U1I1"/>
<feature type="domain" description="L,D-TPase catalytic" evidence="11">
    <location>
        <begin position="95"/>
        <end position="234"/>
    </location>
</feature>
<evidence type="ECO:0000256" key="1">
    <source>
        <dbReference type="ARBA" id="ARBA00004752"/>
    </source>
</evidence>
<dbReference type="Pfam" id="PF03734">
    <property type="entry name" value="YkuD"/>
    <property type="match status" value="1"/>
</dbReference>
<dbReference type="GO" id="GO:0016757">
    <property type="term" value="F:glycosyltransferase activity"/>
    <property type="evidence" value="ECO:0007669"/>
    <property type="project" value="UniProtKB-KW"/>
</dbReference>
<name>A0A506U1I1_9HYPH</name>